<evidence type="ECO:0000256" key="1">
    <source>
        <dbReference type="SAM" id="MobiDB-lite"/>
    </source>
</evidence>
<dbReference type="Proteomes" id="UP000317078">
    <property type="component" value="Unassembled WGS sequence"/>
</dbReference>
<dbReference type="AlphaFoldDB" id="A0A502FHI7"/>
<keyword evidence="4" id="KW-1185">Reference proteome</keyword>
<dbReference type="PANTHER" id="PTHR30441:SF4">
    <property type="entry name" value="PROTEIN ASMA"/>
    <property type="match status" value="1"/>
</dbReference>
<dbReference type="InterPro" id="IPR007844">
    <property type="entry name" value="AsmA"/>
</dbReference>
<dbReference type="RefSeq" id="WP_140885937.1">
    <property type="nucleotide sequence ID" value="NZ_RCZP01000031.1"/>
</dbReference>
<name>A0A502FHI7_9PROT</name>
<proteinExistence type="predicted"/>
<comment type="caution">
    <text evidence="3">The sequence shown here is derived from an EMBL/GenBank/DDBJ whole genome shotgun (WGS) entry which is preliminary data.</text>
</comment>
<organism evidence="3 4">
    <name type="scientific">Muricoccus nepalensis</name>
    <dbReference type="NCBI Taxonomy" id="1854500"/>
    <lineage>
        <taxon>Bacteria</taxon>
        <taxon>Pseudomonadati</taxon>
        <taxon>Pseudomonadota</taxon>
        <taxon>Alphaproteobacteria</taxon>
        <taxon>Acetobacterales</taxon>
        <taxon>Roseomonadaceae</taxon>
        <taxon>Muricoccus</taxon>
    </lineage>
</organism>
<sequence>MNPPPRQGSPRRMRPWLVGLLVVLVGLPLAGYAALLLVLNSDWVRPRVEAAVREATGRDFTLSGPVGLKASLVPVVTLDGPVLANAPGGSRPEMLRARRIEAEVALLPLLSRRVELRSLAILGADLLLEVDAAGRGNWQFVRAPRPEGAPSSAPAAPSRPFGLDVGAVTLEASRVTWRSGGREEMVEVPRLVLRGSEQGLLAEGQVVARGVAATVNGSAGPLAALLGEAAGEWPFRLGLSAPGLNAEAGGALALPFRGGWRARLAATADTAARLAPALPGVSLPEARGLSLVAETDAESGLKALHVSLAEATLRPGAPGLLAGPLRIDAAGPDAPVTLGGTLRSGALAVNLGAQGPSLRTLVAGGGGPVAITLEGEGLAGSVNGAVAPGRSVAGTDWVVSLRAPDLRALGARAGFAAAPGLHEAALDGRARVLADGVDVLELVLASREAAGRASFGWRVGAVPHGQLRAVMERVDADALRAAAPAAPAPAEAAPVTAPTPTPGARPDGRVIPERPVDVSAIRDAGFSLDAEATVALLRSGGADWRDLSLRAVLEGGKLTAERVSAVTPGGPLAGRFAVEAEGPAPRLSLALRSGEGGVEVGALLRALGVSPPVSGPAALDLSLAGTGASTRALAASLSGHLGLAMTGGQLDPRLLAGAASALRGAIPGEALGSASEIRCLALRFDLAGGVAQSRALLLDTRVASTTGAGAANLGDETLAFRLRPVVRVGDLSMTTPLGITGRFGAPRFSVDPNAAAAAAAGVLGGLARRSDDGEAAALGALAEGLLGGRGAAPAGGHCAAQLAVARGETAAVGTAPAAPAPRAREPRVPDLLRGLLGR</sequence>
<dbReference type="InterPro" id="IPR052894">
    <property type="entry name" value="AsmA-related"/>
</dbReference>
<evidence type="ECO:0000313" key="3">
    <source>
        <dbReference type="EMBL" id="TPG48920.1"/>
    </source>
</evidence>
<feature type="domain" description="AsmA" evidence="2">
    <location>
        <begin position="18"/>
        <end position="177"/>
    </location>
</feature>
<evidence type="ECO:0000313" key="4">
    <source>
        <dbReference type="Proteomes" id="UP000317078"/>
    </source>
</evidence>
<dbReference type="Pfam" id="PF05170">
    <property type="entry name" value="AsmA"/>
    <property type="match status" value="1"/>
</dbReference>
<feature type="compositionally biased region" description="Low complexity" evidence="1">
    <location>
        <begin position="485"/>
        <end position="496"/>
    </location>
</feature>
<gene>
    <name evidence="3" type="ORF">EAH89_22285</name>
</gene>
<evidence type="ECO:0000259" key="2">
    <source>
        <dbReference type="Pfam" id="PF05170"/>
    </source>
</evidence>
<dbReference type="GO" id="GO:0090313">
    <property type="term" value="P:regulation of protein targeting to membrane"/>
    <property type="evidence" value="ECO:0007669"/>
    <property type="project" value="TreeGrafter"/>
</dbReference>
<dbReference type="OrthoDB" id="225437at2"/>
<dbReference type="PANTHER" id="PTHR30441">
    <property type="entry name" value="DUF748 DOMAIN-CONTAINING PROTEIN"/>
    <property type="match status" value="1"/>
</dbReference>
<accession>A0A502FHI7</accession>
<dbReference type="GO" id="GO:0005886">
    <property type="term" value="C:plasma membrane"/>
    <property type="evidence" value="ECO:0007669"/>
    <property type="project" value="TreeGrafter"/>
</dbReference>
<dbReference type="EMBL" id="RCZP01000031">
    <property type="protein sequence ID" value="TPG48920.1"/>
    <property type="molecule type" value="Genomic_DNA"/>
</dbReference>
<reference evidence="3 4" key="1">
    <citation type="journal article" date="2019" name="Environ. Microbiol.">
        <title>Species interactions and distinct microbial communities in high Arctic permafrost affected cryosols are associated with the CH4 and CO2 gas fluxes.</title>
        <authorList>
            <person name="Altshuler I."/>
            <person name="Hamel J."/>
            <person name="Turney S."/>
            <person name="Magnuson E."/>
            <person name="Levesque R."/>
            <person name="Greer C."/>
            <person name="Whyte L.G."/>
        </authorList>
    </citation>
    <scope>NUCLEOTIDE SEQUENCE [LARGE SCALE GENOMIC DNA]</scope>
    <source>
        <strain evidence="3 4">S9.3B</strain>
    </source>
</reference>
<protein>
    <submittedName>
        <fullName evidence="3">AsmA family protein</fullName>
    </submittedName>
</protein>
<feature type="region of interest" description="Disordered" evidence="1">
    <location>
        <begin position="485"/>
        <end position="511"/>
    </location>
</feature>